<dbReference type="EMBL" id="JTCM02000057">
    <property type="protein sequence ID" value="NEU75058.1"/>
    <property type="molecule type" value="Genomic_DNA"/>
</dbReference>
<accession>A0A846HDM3</accession>
<dbReference type="Gene3D" id="2.60.40.740">
    <property type="match status" value="1"/>
</dbReference>
<dbReference type="PANTHER" id="PTHR34819">
    <property type="entry name" value="LARGE CYSTEINE-RICH PERIPLASMIC PROTEIN OMCB"/>
    <property type="match status" value="1"/>
</dbReference>
<dbReference type="Proteomes" id="UP000031549">
    <property type="component" value="Unassembled WGS sequence"/>
</dbReference>
<dbReference type="PANTHER" id="PTHR34819:SF3">
    <property type="entry name" value="CELL SURFACE PROTEIN"/>
    <property type="match status" value="1"/>
</dbReference>
<dbReference type="Gene3D" id="2.60.40.10">
    <property type="entry name" value="Immunoglobulins"/>
    <property type="match status" value="1"/>
</dbReference>
<dbReference type="SUPFAM" id="SSF49401">
    <property type="entry name" value="Bacterial adhesins"/>
    <property type="match status" value="1"/>
</dbReference>
<dbReference type="InterPro" id="IPR008966">
    <property type="entry name" value="Adhesion_dom_sf"/>
</dbReference>
<dbReference type="InterPro" id="IPR001434">
    <property type="entry name" value="OmcB-like_DUF11"/>
</dbReference>
<feature type="domain" description="DUF11" evidence="2">
    <location>
        <begin position="63"/>
        <end position="164"/>
    </location>
</feature>
<evidence type="ECO:0000259" key="2">
    <source>
        <dbReference type="Pfam" id="PF01345"/>
    </source>
</evidence>
<evidence type="ECO:0000313" key="4">
    <source>
        <dbReference type="Proteomes" id="UP000031549"/>
    </source>
</evidence>
<proteinExistence type="predicted"/>
<dbReference type="SUPFAM" id="SSF117074">
    <property type="entry name" value="Hypothetical protein PA1324"/>
    <property type="match status" value="1"/>
</dbReference>
<sequence>MRLIIKRWRCSHLLLFLLLPGMLTWEAKSAVADEIVNTAVFGGDNIQNVNTNRTSLTTDVAALQIIKSGDRAAAEPGDTVIYRVSIRNTGGVSANNLTLTDILPLGLQLITRSPQATLTNSGTTTPVTISTTPPQNRTFTINAASIPAQATLNVVYAATVTPDAVRGTGRNLAVANAGNIKSNTASYLLKIRPGIISDCATLIGRVFVDKNFDGEQQPGEPGIPNAVVYMDDGNRIVTDANGLFSLANVISGDRTGTLDLTTLPGYAIAPNFRSIQKNSQSRLVRLAPGGMARMNFAVTPAFREGRQ</sequence>
<gene>
    <name evidence="3" type="ORF">PI95_021490</name>
</gene>
<dbReference type="NCBIfam" id="TIGR01451">
    <property type="entry name" value="B_ant_repeat"/>
    <property type="match status" value="1"/>
</dbReference>
<name>A0A846HDM3_9CYAN</name>
<protein>
    <submittedName>
        <fullName evidence="3">DUF11 domain-containing protein</fullName>
    </submittedName>
</protein>
<keyword evidence="1" id="KW-0732">Signal</keyword>
<organism evidence="3 4">
    <name type="scientific">Hassallia byssoidea VB512170</name>
    <dbReference type="NCBI Taxonomy" id="1304833"/>
    <lineage>
        <taxon>Bacteria</taxon>
        <taxon>Bacillati</taxon>
        <taxon>Cyanobacteriota</taxon>
        <taxon>Cyanophyceae</taxon>
        <taxon>Nostocales</taxon>
        <taxon>Tolypothrichaceae</taxon>
        <taxon>Hassallia</taxon>
    </lineage>
</organism>
<feature type="signal peptide" evidence="1">
    <location>
        <begin position="1"/>
        <end position="32"/>
    </location>
</feature>
<keyword evidence="4" id="KW-1185">Reference proteome</keyword>
<evidence type="ECO:0000256" key="1">
    <source>
        <dbReference type="SAM" id="SignalP"/>
    </source>
</evidence>
<reference evidence="3 4" key="1">
    <citation type="journal article" date="2015" name="Genome Announc.">
        <title>Draft Genome Sequence of Cyanobacterium Hassallia byssoidea Strain VB512170, Isolated from Monuments in India.</title>
        <authorList>
            <person name="Singh D."/>
            <person name="Chandrababunaidu M.M."/>
            <person name="Panda A."/>
            <person name="Sen D."/>
            <person name="Bhattacharyya S."/>
            <person name="Adhikary S.P."/>
            <person name="Tripathy S."/>
        </authorList>
    </citation>
    <scope>NUCLEOTIDE SEQUENCE [LARGE SCALE GENOMIC DNA]</scope>
    <source>
        <strain evidence="3 4">VB512170</strain>
    </source>
</reference>
<feature type="chain" id="PRO_5033047505" evidence="1">
    <location>
        <begin position="33"/>
        <end position="307"/>
    </location>
</feature>
<dbReference type="InterPro" id="IPR051172">
    <property type="entry name" value="Chlamydia_OmcB"/>
</dbReference>
<dbReference type="AlphaFoldDB" id="A0A846HDM3"/>
<evidence type="ECO:0000313" key="3">
    <source>
        <dbReference type="EMBL" id="NEU75058.1"/>
    </source>
</evidence>
<dbReference type="InterPro" id="IPR047589">
    <property type="entry name" value="DUF11_rpt"/>
</dbReference>
<comment type="caution">
    <text evidence="3">The sequence shown here is derived from an EMBL/GenBank/DDBJ whole genome shotgun (WGS) entry which is preliminary data.</text>
</comment>
<dbReference type="Pfam" id="PF01345">
    <property type="entry name" value="DUF11"/>
    <property type="match status" value="1"/>
</dbReference>
<dbReference type="InterPro" id="IPR013783">
    <property type="entry name" value="Ig-like_fold"/>
</dbReference>